<accession>A0A1H6NKX0</accession>
<name>A0A1H6NKX0_9GAMM</name>
<organism evidence="1 2">
    <name type="scientific">Rheinheimera pacifica</name>
    <dbReference type="NCBI Taxonomy" id="173990"/>
    <lineage>
        <taxon>Bacteria</taxon>
        <taxon>Pseudomonadati</taxon>
        <taxon>Pseudomonadota</taxon>
        <taxon>Gammaproteobacteria</taxon>
        <taxon>Chromatiales</taxon>
        <taxon>Chromatiaceae</taxon>
        <taxon>Rheinheimera</taxon>
    </lineage>
</organism>
<dbReference type="Proteomes" id="UP000199371">
    <property type="component" value="Unassembled WGS sequence"/>
</dbReference>
<dbReference type="EMBL" id="FNXF01000032">
    <property type="protein sequence ID" value="SEI13813.1"/>
    <property type="molecule type" value="Genomic_DNA"/>
</dbReference>
<proteinExistence type="predicted"/>
<dbReference type="STRING" id="173990.SAMN05660691_04129"/>
<gene>
    <name evidence="1" type="ORF">SAMN05660691_04129</name>
</gene>
<keyword evidence="2" id="KW-1185">Reference proteome</keyword>
<evidence type="ECO:0000313" key="1">
    <source>
        <dbReference type="EMBL" id="SEI13813.1"/>
    </source>
</evidence>
<sequence length="54" mass="6332">MELRLIRTAVKRTMADLLKRKAILDPESDDVVEIANDLMMYQNVLEKINDREDV</sequence>
<protein>
    <submittedName>
        <fullName evidence="1">Uncharacterized protein</fullName>
    </submittedName>
</protein>
<reference evidence="2" key="1">
    <citation type="submission" date="2016-10" db="EMBL/GenBank/DDBJ databases">
        <authorList>
            <person name="Varghese N."/>
            <person name="Submissions S."/>
        </authorList>
    </citation>
    <scope>NUCLEOTIDE SEQUENCE [LARGE SCALE GENOMIC DNA]</scope>
    <source>
        <strain evidence="2">DSM 17616</strain>
    </source>
</reference>
<evidence type="ECO:0000313" key="2">
    <source>
        <dbReference type="Proteomes" id="UP000199371"/>
    </source>
</evidence>
<dbReference type="AlphaFoldDB" id="A0A1H6NKX0"/>